<keyword evidence="3" id="KW-1185">Reference proteome</keyword>
<keyword evidence="1" id="KW-0732">Signal</keyword>
<feature type="chain" id="PRO_5040465070" evidence="1">
    <location>
        <begin position="23"/>
        <end position="201"/>
    </location>
</feature>
<evidence type="ECO:0000313" key="3">
    <source>
        <dbReference type="Proteomes" id="UP001153069"/>
    </source>
</evidence>
<reference evidence="2" key="1">
    <citation type="submission" date="2020-06" db="EMBL/GenBank/DDBJ databases">
        <authorList>
            <consortium name="Plant Systems Biology data submission"/>
        </authorList>
    </citation>
    <scope>NUCLEOTIDE SEQUENCE</scope>
    <source>
        <strain evidence="2">D6</strain>
    </source>
</reference>
<protein>
    <submittedName>
        <fullName evidence="2">Uncharacterized protein</fullName>
    </submittedName>
</protein>
<dbReference type="OrthoDB" id="44414at2759"/>
<dbReference type="Proteomes" id="UP001153069">
    <property type="component" value="Unassembled WGS sequence"/>
</dbReference>
<evidence type="ECO:0000313" key="2">
    <source>
        <dbReference type="EMBL" id="CAB9497369.1"/>
    </source>
</evidence>
<evidence type="ECO:0000256" key="1">
    <source>
        <dbReference type="SAM" id="SignalP"/>
    </source>
</evidence>
<feature type="signal peptide" evidence="1">
    <location>
        <begin position="1"/>
        <end position="22"/>
    </location>
</feature>
<name>A0A9N8DAT8_9STRA</name>
<dbReference type="EMBL" id="CAICTM010000019">
    <property type="protein sequence ID" value="CAB9497369.1"/>
    <property type="molecule type" value="Genomic_DNA"/>
</dbReference>
<comment type="caution">
    <text evidence="2">The sequence shown here is derived from an EMBL/GenBank/DDBJ whole genome shotgun (WGS) entry which is preliminary data.</text>
</comment>
<proteinExistence type="predicted"/>
<dbReference type="AlphaFoldDB" id="A0A9N8DAT8"/>
<organism evidence="2 3">
    <name type="scientific">Seminavis robusta</name>
    <dbReference type="NCBI Taxonomy" id="568900"/>
    <lineage>
        <taxon>Eukaryota</taxon>
        <taxon>Sar</taxon>
        <taxon>Stramenopiles</taxon>
        <taxon>Ochrophyta</taxon>
        <taxon>Bacillariophyta</taxon>
        <taxon>Bacillariophyceae</taxon>
        <taxon>Bacillariophycidae</taxon>
        <taxon>Naviculales</taxon>
        <taxon>Naviculaceae</taxon>
        <taxon>Seminavis</taxon>
    </lineage>
</organism>
<sequence>MMRSPWWSVVMAGLLLTPTAHGLSLYMSGSKEIYGVRNSGWKSPQWNWGYAQGTGHDCAAICRRQWSTMEARQELVENLLEPAEDPESRRPKNFEEVKLVLGLAWQRGRWDGSDGGSGGYGDVLRTMAEAKRYEDGTDDENALRLVEDMQCRFDLLADNTSLELREMRALLDGDAAEDMDYVQRQCSGLVLEAMGFIEKGL</sequence>
<gene>
    <name evidence="2" type="ORF">SEMRO_19_G013200.1</name>
</gene>
<accession>A0A9N8DAT8</accession>